<feature type="transmembrane region" description="Helical" evidence="1">
    <location>
        <begin position="36"/>
        <end position="56"/>
    </location>
</feature>
<comment type="caution">
    <text evidence="2">The sequence shown here is derived from an EMBL/GenBank/DDBJ whole genome shotgun (WGS) entry which is preliminary data.</text>
</comment>
<feature type="transmembrane region" description="Helical" evidence="1">
    <location>
        <begin position="7"/>
        <end position="30"/>
    </location>
</feature>
<keyword evidence="1" id="KW-0812">Transmembrane</keyword>
<reference evidence="3" key="1">
    <citation type="journal article" date="2019" name="Int. J. Syst. Evol. Microbiol.">
        <title>The Global Catalogue of Microorganisms (GCM) 10K type strain sequencing project: providing services to taxonomists for standard genome sequencing and annotation.</title>
        <authorList>
            <consortium name="The Broad Institute Genomics Platform"/>
            <consortium name="The Broad Institute Genome Sequencing Center for Infectious Disease"/>
            <person name="Wu L."/>
            <person name="Ma J."/>
        </authorList>
    </citation>
    <scope>NUCLEOTIDE SEQUENCE [LARGE SCALE GENOMIC DNA]</scope>
    <source>
        <strain evidence="3">CGMCC 1.12286</strain>
    </source>
</reference>
<feature type="transmembrane region" description="Helical" evidence="1">
    <location>
        <begin position="88"/>
        <end position="106"/>
    </location>
</feature>
<keyword evidence="1" id="KW-1133">Transmembrane helix</keyword>
<evidence type="ECO:0008006" key="4">
    <source>
        <dbReference type="Google" id="ProtNLM"/>
    </source>
</evidence>
<dbReference type="Proteomes" id="UP001597079">
    <property type="component" value="Unassembled WGS sequence"/>
</dbReference>
<name>A0ABW4JHV6_9BACL</name>
<feature type="transmembrane region" description="Helical" evidence="1">
    <location>
        <begin position="111"/>
        <end position="130"/>
    </location>
</feature>
<organism evidence="2 3">
    <name type="scientific">Alicyclobacillus fodiniaquatilis</name>
    <dbReference type="NCBI Taxonomy" id="1661150"/>
    <lineage>
        <taxon>Bacteria</taxon>
        <taxon>Bacillati</taxon>
        <taxon>Bacillota</taxon>
        <taxon>Bacilli</taxon>
        <taxon>Bacillales</taxon>
        <taxon>Alicyclobacillaceae</taxon>
        <taxon>Alicyclobacillus</taxon>
    </lineage>
</organism>
<evidence type="ECO:0000313" key="3">
    <source>
        <dbReference type="Proteomes" id="UP001597079"/>
    </source>
</evidence>
<keyword evidence="1" id="KW-0472">Membrane</keyword>
<evidence type="ECO:0000313" key="2">
    <source>
        <dbReference type="EMBL" id="MFD1674740.1"/>
    </source>
</evidence>
<evidence type="ECO:0000256" key="1">
    <source>
        <dbReference type="SAM" id="Phobius"/>
    </source>
</evidence>
<gene>
    <name evidence="2" type="ORF">ACFSB2_08500</name>
</gene>
<dbReference type="RefSeq" id="WP_377942594.1">
    <property type="nucleotide sequence ID" value="NZ_JBHUCX010000020.1"/>
</dbReference>
<protein>
    <recommendedName>
        <fullName evidence="4">Membrane protein YfhO</fullName>
    </recommendedName>
</protein>
<dbReference type="EMBL" id="JBHUCX010000020">
    <property type="protein sequence ID" value="MFD1674740.1"/>
    <property type="molecule type" value="Genomic_DNA"/>
</dbReference>
<feature type="transmembrane region" description="Helical" evidence="1">
    <location>
        <begin position="516"/>
        <end position="536"/>
    </location>
</feature>
<feature type="transmembrane region" description="Helical" evidence="1">
    <location>
        <begin position="63"/>
        <end position="82"/>
    </location>
</feature>
<accession>A0ABW4JHV6</accession>
<proteinExistence type="predicted"/>
<sequence>MSKYGNRILWCIGYIAWGVFVNALSVWVIGPLVQDLAIYGVVIVMAIICLWFTSIPQNARRRFVSFTVFSLLLGQGLSNLAFDSMLKSLGIGLILTVGLFIAALWFGRVRFIPLVLATIAVVLANTALPFNNWPFLTQFRIVQHGRLHIDPHDMEAAPFGVVNTPTGEALLTQTSYVPSKALLEQLVDQATNSPDALANVLATAQGEYGFVELKMVNGHVKRVTPSIQDLAKANPLQFIKSFFPFQLAHWYVANGQIAQYMSPYMTSNQAVETALYPTTYAQTMQALTNQAVKEEESNWNSVVSQLGGTPKPSGWQLDNGHLVGTYQGQKFSLAVKASSVVGEGDFTATGTHQVLLVGDNELDVVDLDQKKVVATYKGTQANPVPNDVVFGPLAHGGRDAVLVNASPAYILTVASNGRWQRVYQAPSASFRFETVLDTGKGAPQIVTDDPSMVRNAATRYFTAYHYVNGQLERDWRVFRTNVVNVTPITWQSGGPEDLAVSIYGSGQYLILQKSNFPVLPTAVIVFGLLIVAGWVIRIRQAKGGKRA</sequence>
<keyword evidence="3" id="KW-1185">Reference proteome</keyword>